<dbReference type="Proteomes" id="UP000030758">
    <property type="component" value="Unassembled WGS sequence"/>
</dbReference>
<gene>
    <name evidence="1" type="ORF">M513_13561</name>
    <name evidence="2" type="ORF">M513_13562</name>
    <name evidence="3" type="ORF">M514_20585</name>
</gene>
<accession>A0A085LKR4</accession>
<proteinExistence type="predicted"/>
<evidence type="ECO:0000313" key="4">
    <source>
        <dbReference type="Proteomes" id="UP000030764"/>
    </source>
</evidence>
<dbReference type="EMBL" id="KL367517">
    <property type="protein sequence ID" value="KFD67149.1"/>
    <property type="molecule type" value="Genomic_DNA"/>
</dbReference>
<protein>
    <submittedName>
        <fullName evidence="2">Uncharacterized protein</fullName>
    </submittedName>
</protein>
<organism evidence="2 4">
    <name type="scientific">Trichuris suis</name>
    <name type="common">pig whipworm</name>
    <dbReference type="NCBI Taxonomy" id="68888"/>
    <lineage>
        <taxon>Eukaryota</taxon>
        <taxon>Metazoa</taxon>
        <taxon>Ecdysozoa</taxon>
        <taxon>Nematoda</taxon>
        <taxon>Enoplea</taxon>
        <taxon>Dorylaimia</taxon>
        <taxon>Trichinellida</taxon>
        <taxon>Trichuridae</taxon>
        <taxon>Trichuris</taxon>
    </lineage>
</organism>
<reference evidence="2 4" key="1">
    <citation type="journal article" date="2014" name="Nat. Genet.">
        <title>Genome and transcriptome of the porcine whipworm Trichuris suis.</title>
        <authorList>
            <person name="Jex A.R."/>
            <person name="Nejsum P."/>
            <person name="Schwarz E.M."/>
            <person name="Hu L."/>
            <person name="Young N.D."/>
            <person name="Hall R.S."/>
            <person name="Korhonen P.K."/>
            <person name="Liao S."/>
            <person name="Thamsborg S."/>
            <person name="Xia J."/>
            <person name="Xu P."/>
            <person name="Wang S."/>
            <person name="Scheerlinck J.P."/>
            <person name="Hofmann A."/>
            <person name="Sternberg P.W."/>
            <person name="Wang J."/>
            <person name="Gasser R.B."/>
        </authorList>
    </citation>
    <scope>NUCLEOTIDE SEQUENCE [LARGE SCALE GENOMIC DNA]</scope>
    <source>
        <strain evidence="3">DCEP-RM93F</strain>
        <strain evidence="2">DCEP-RM93M</strain>
    </source>
</reference>
<keyword evidence="4" id="KW-1185">Reference proteome</keyword>
<name>A0A085LKR4_9BILA</name>
<dbReference type="EMBL" id="KL363462">
    <property type="protein sequence ID" value="KFD45560.1"/>
    <property type="molecule type" value="Genomic_DNA"/>
</dbReference>
<dbReference type="Proteomes" id="UP000030764">
    <property type="component" value="Unassembled WGS sequence"/>
</dbReference>
<evidence type="ECO:0000313" key="2">
    <source>
        <dbReference type="EMBL" id="KFD45560.1"/>
    </source>
</evidence>
<dbReference type="AlphaFoldDB" id="A0A085LKR4"/>
<evidence type="ECO:0000313" key="3">
    <source>
        <dbReference type="EMBL" id="KFD67149.1"/>
    </source>
</evidence>
<evidence type="ECO:0000313" key="1">
    <source>
        <dbReference type="EMBL" id="KFD45559.1"/>
    </source>
</evidence>
<sequence length="72" mass="8743">MLCLCCLYDCRNFHEIFDEKFWTDSVSWLRMMTRDDVKPKASVIETSMQETDTYRDEMKLYAPTKKSYVFNH</sequence>
<dbReference type="EMBL" id="KL363462">
    <property type="protein sequence ID" value="KFD45559.1"/>
    <property type="molecule type" value="Genomic_DNA"/>
</dbReference>